<keyword evidence="1" id="KW-0472">Membrane</keyword>
<keyword evidence="1" id="KW-0812">Transmembrane</keyword>
<sequence>MGRWSELCAGLICAALFLLWRFGYPHTSAAALVPVIALLLVGAGIYLRRVRLTLAMREGIFLPGSRYKRWFSGRMSGLILAVVEGTAIVLGMCHFALHARLPEVLLAAAIGICTLAVIAWLRRVMARELRPEFAVAASAWVAAAIALPFCLLHFWMQQDILPPPVWLEAGGFMEVMKASLAELPLRRDGIIEALSAMQLLEAAIHWMLRAMSDVWGVSALLFIYNSAICLAVGRFFADSAATFNLVGLTHELPFGTRSQ</sequence>
<feature type="transmembrane region" description="Helical" evidence="1">
    <location>
        <begin position="7"/>
        <end position="23"/>
    </location>
</feature>
<accession>A0A1H8H3E3</accession>
<dbReference type="RefSeq" id="WP_090611271.1">
    <property type="nucleotide sequence ID" value="NZ_CP067124.1"/>
</dbReference>
<organism evidence="2 3">
    <name type="scientific">Paracoccus alcaliphilus</name>
    <dbReference type="NCBI Taxonomy" id="34002"/>
    <lineage>
        <taxon>Bacteria</taxon>
        <taxon>Pseudomonadati</taxon>
        <taxon>Pseudomonadota</taxon>
        <taxon>Alphaproteobacteria</taxon>
        <taxon>Rhodobacterales</taxon>
        <taxon>Paracoccaceae</taxon>
        <taxon>Paracoccus</taxon>
    </lineage>
</organism>
<feature type="transmembrane region" description="Helical" evidence="1">
    <location>
        <begin position="104"/>
        <end position="121"/>
    </location>
</feature>
<feature type="transmembrane region" description="Helical" evidence="1">
    <location>
        <begin position="75"/>
        <end position="98"/>
    </location>
</feature>
<evidence type="ECO:0000313" key="3">
    <source>
        <dbReference type="Proteomes" id="UP000199054"/>
    </source>
</evidence>
<dbReference type="Proteomes" id="UP000199054">
    <property type="component" value="Unassembled WGS sequence"/>
</dbReference>
<feature type="transmembrane region" description="Helical" evidence="1">
    <location>
        <begin position="133"/>
        <end position="156"/>
    </location>
</feature>
<dbReference type="STRING" id="34002.SAMN04489859_100867"/>
<reference evidence="2 3" key="1">
    <citation type="submission" date="2016-10" db="EMBL/GenBank/DDBJ databases">
        <authorList>
            <person name="de Groot N.N."/>
        </authorList>
    </citation>
    <scope>NUCLEOTIDE SEQUENCE [LARGE SCALE GENOMIC DNA]</scope>
    <source>
        <strain evidence="2 3">DSM 8512</strain>
    </source>
</reference>
<keyword evidence="3" id="KW-1185">Reference proteome</keyword>
<proteinExistence type="predicted"/>
<feature type="transmembrane region" description="Helical" evidence="1">
    <location>
        <begin position="29"/>
        <end position="47"/>
    </location>
</feature>
<protein>
    <submittedName>
        <fullName evidence="2">Uncharacterized protein</fullName>
    </submittedName>
</protein>
<gene>
    <name evidence="2" type="ORF">SAMN04489859_100867</name>
</gene>
<evidence type="ECO:0000313" key="2">
    <source>
        <dbReference type="EMBL" id="SEN49998.1"/>
    </source>
</evidence>
<name>A0A1H8H3E3_9RHOB</name>
<keyword evidence="1" id="KW-1133">Transmembrane helix</keyword>
<feature type="transmembrane region" description="Helical" evidence="1">
    <location>
        <begin position="214"/>
        <end position="237"/>
    </location>
</feature>
<dbReference type="AlphaFoldDB" id="A0A1H8H3E3"/>
<dbReference type="EMBL" id="FODE01000008">
    <property type="protein sequence ID" value="SEN49998.1"/>
    <property type="molecule type" value="Genomic_DNA"/>
</dbReference>
<evidence type="ECO:0000256" key="1">
    <source>
        <dbReference type="SAM" id="Phobius"/>
    </source>
</evidence>